<proteinExistence type="predicted"/>
<dbReference type="Proteomes" id="UP000225277">
    <property type="component" value="Unassembled WGS sequence"/>
</dbReference>
<keyword evidence="3" id="KW-1185">Reference proteome</keyword>
<dbReference type="RefSeq" id="XP_023622457.1">
    <property type="nucleotide sequence ID" value="XM_023766689.1"/>
</dbReference>
<name>A0A2D3UMP6_9PEZI</name>
<evidence type="ECO:0000256" key="1">
    <source>
        <dbReference type="SAM" id="MobiDB-lite"/>
    </source>
</evidence>
<feature type="compositionally biased region" description="Acidic residues" evidence="1">
    <location>
        <begin position="55"/>
        <end position="73"/>
    </location>
</feature>
<dbReference type="OrthoDB" id="1681166at2759"/>
<dbReference type="Gene3D" id="2.60.270.60">
    <property type="match status" value="1"/>
</dbReference>
<evidence type="ECO:0000313" key="3">
    <source>
        <dbReference type="Proteomes" id="UP000225277"/>
    </source>
</evidence>
<evidence type="ECO:0000313" key="2">
    <source>
        <dbReference type="EMBL" id="CZT15561.1"/>
    </source>
</evidence>
<protein>
    <submittedName>
        <fullName evidence="2">Uncharacterized protein</fullName>
    </submittedName>
</protein>
<dbReference type="STRING" id="112498.A0A2D3UMP6"/>
<gene>
    <name evidence="2" type="ORF">RCC_01414</name>
</gene>
<dbReference type="EMBL" id="FJUY01000001">
    <property type="protein sequence ID" value="CZT15561.1"/>
    <property type="molecule type" value="Genomic_DNA"/>
</dbReference>
<reference evidence="2 3" key="1">
    <citation type="submission" date="2016-03" db="EMBL/GenBank/DDBJ databases">
        <authorList>
            <person name="Ploux O."/>
        </authorList>
    </citation>
    <scope>NUCLEOTIDE SEQUENCE [LARGE SCALE GENOMIC DNA]</scope>
    <source>
        <strain evidence="2 3">URUG2</strain>
    </source>
</reference>
<sequence>MEDVVSPFNDHQRSTVTSPTEPRDGPAPPVPSSPANFAFDETVFGTAPLTASPGIDDDEHAPDDEIPYPEAEEGSILPPPDFKPFFTLIEDSTTGEHQHPTVHYLFADDDQEILTAAALETVSHERQEPDDERFVIVDMNADGREVVGISSLSPDWQTLKTKVTQAPSWGDASKSAEKGLMLRISGKEAEAGGDKGRKGDVDGLLKAFDELAGTLDEVLGSSITELDNQIVQ</sequence>
<organism evidence="2 3">
    <name type="scientific">Ramularia collo-cygni</name>
    <dbReference type="NCBI Taxonomy" id="112498"/>
    <lineage>
        <taxon>Eukaryota</taxon>
        <taxon>Fungi</taxon>
        <taxon>Dikarya</taxon>
        <taxon>Ascomycota</taxon>
        <taxon>Pezizomycotina</taxon>
        <taxon>Dothideomycetes</taxon>
        <taxon>Dothideomycetidae</taxon>
        <taxon>Mycosphaerellales</taxon>
        <taxon>Mycosphaerellaceae</taxon>
        <taxon>Ramularia</taxon>
    </lineage>
</organism>
<feature type="region of interest" description="Disordered" evidence="1">
    <location>
        <begin position="1"/>
        <end position="81"/>
    </location>
</feature>
<dbReference type="AlphaFoldDB" id="A0A2D3UMP6"/>
<dbReference type="GeneID" id="35596673"/>
<accession>A0A2D3UMP6</accession>